<dbReference type="FunFam" id="3.40.50.720:FF:000084">
    <property type="entry name" value="Short-chain dehydrogenase reductase"/>
    <property type="match status" value="1"/>
</dbReference>
<dbReference type="PRINTS" id="PR00080">
    <property type="entry name" value="SDRFAMILY"/>
</dbReference>
<dbReference type="GO" id="GO:0048038">
    <property type="term" value="F:quinone binding"/>
    <property type="evidence" value="ECO:0007669"/>
    <property type="project" value="TreeGrafter"/>
</dbReference>
<evidence type="ECO:0000256" key="1">
    <source>
        <dbReference type="ARBA" id="ARBA00006484"/>
    </source>
</evidence>
<dbReference type="AlphaFoldDB" id="A0A060HN26"/>
<evidence type="ECO:0000313" key="3">
    <source>
        <dbReference type="EMBL" id="AIC14627.1"/>
    </source>
</evidence>
<comment type="similarity">
    <text evidence="1">Belongs to the short-chain dehydrogenases/reductases (SDR) family.</text>
</comment>
<keyword evidence="2 3" id="KW-0560">Oxidoreductase</keyword>
<proteinExistence type="inferred from homology"/>
<evidence type="ECO:0000256" key="2">
    <source>
        <dbReference type="ARBA" id="ARBA00023002"/>
    </source>
</evidence>
<dbReference type="PRINTS" id="PR00081">
    <property type="entry name" value="GDHRDH"/>
</dbReference>
<dbReference type="HOGENOM" id="CLU_010194_1_0_2"/>
<dbReference type="Pfam" id="PF13561">
    <property type="entry name" value="adh_short_C2"/>
    <property type="match status" value="1"/>
</dbReference>
<dbReference type="GO" id="GO:0006633">
    <property type="term" value="P:fatty acid biosynthetic process"/>
    <property type="evidence" value="ECO:0007669"/>
    <property type="project" value="TreeGrafter"/>
</dbReference>
<dbReference type="Proteomes" id="UP000027093">
    <property type="component" value="Chromosome"/>
</dbReference>
<sequence>MSPIYYHLSLMKGKVAVITGATRGIGFELAREFASRGATVLVCSRDIKSASDAAKRVGKNAHPFSLDVSNPASVRAFVKDAVAKHGRIDILVNNAGYPFDKKTWYKEMHEITDEEFDRVLEVDLKGTFRLTRAVLSVMIKKKNRGDGGVGGVIINISSTPAIAGHVEGAPYTLAKAGIIAMTKHVALEYGNRGVRAYSLALGNIATDATFGSMDEKARMQAAQENAMRRWGKPEEVARVAASLAGDDFSFATGNTFVIDGGAVLL</sequence>
<accession>A0A060HN26</accession>
<dbReference type="STRING" id="926571.NVIE_004320"/>
<dbReference type="InterPro" id="IPR002347">
    <property type="entry name" value="SDR_fam"/>
</dbReference>
<dbReference type="CDD" id="cd05233">
    <property type="entry name" value="SDR_c"/>
    <property type="match status" value="1"/>
</dbReference>
<dbReference type="PANTHER" id="PTHR42760">
    <property type="entry name" value="SHORT-CHAIN DEHYDROGENASES/REDUCTASES FAMILY MEMBER"/>
    <property type="match status" value="1"/>
</dbReference>
<dbReference type="EC" id="1.1.1.100" evidence="3"/>
<dbReference type="EMBL" id="CP007536">
    <property type="protein sequence ID" value="AIC14627.1"/>
    <property type="molecule type" value="Genomic_DNA"/>
</dbReference>
<gene>
    <name evidence="3" type="primary">fabG1</name>
    <name evidence="3" type="ORF">NVIE_004320</name>
</gene>
<protein>
    <submittedName>
        <fullName evidence="3">3-oxoacyl-(Acyl-carrier-protein) reductase</fullName>
        <ecNumber evidence="3">1.1.1.100</ecNumber>
    </submittedName>
</protein>
<dbReference type="PANTHER" id="PTHR42760:SF133">
    <property type="entry name" value="3-OXOACYL-[ACYL-CARRIER-PROTEIN] REDUCTASE"/>
    <property type="match status" value="1"/>
</dbReference>
<dbReference type="SUPFAM" id="SSF51735">
    <property type="entry name" value="NAD(P)-binding Rossmann-fold domains"/>
    <property type="match status" value="1"/>
</dbReference>
<reference evidence="3 4" key="1">
    <citation type="journal article" date="2014" name="Int. J. Syst. Evol. Microbiol.">
        <title>Nitrososphaera viennensis gen. nov., sp. nov., an aerobic and mesophilic, ammonia-oxidizing archaeon from soil and a member of the archaeal phylum Thaumarchaeota.</title>
        <authorList>
            <person name="Stieglmeier M."/>
            <person name="Klingl A."/>
            <person name="Alves R.J."/>
            <person name="Rittmann S.K."/>
            <person name="Melcher M."/>
            <person name="Leisch N."/>
            <person name="Schleper C."/>
        </authorList>
    </citation>
    <scope>NUCLEOTIDE SEQUENCE [LARGE SCALE GENOMIC DNA]</scope>
    <source>
        <strain evidence="3">EN76</strain>
    </source>
</reference>
<evidence type="ECO:0000313" key="4">
    <source>
        <dbReference type="Proteomes" id="UP000027093"/>
    </source>
</evidence>
<dbReference type="Gene3D" id="3.40.50.720">
    <property type="entry name" value="NAD(P)-binding Rossmann-like Domain"/>
    <property type="match status" value="1"/>
</dbReference>
<keyword evidence="4" id="KW-1185">Reference proteome</keyword>
<name>A0A060HN26_9ARCH</name>
<dbReference type="InterPro" id="IPR036291">
    <property type="entry name" value="NAD(P)-bd_dom_sf"/>
</dbReference>
<dbReference type="KEGG" id="nvn:NVIE_004320"/>
<dbReference type="GO" id="GO:0004316">
    <property type="term" value="F:3-oxoacyl-[acyl-carrier-protein] reductase (NADPH) activity"/>
    <property type="evidence" value="ECO:0007669"/>
    <property type="project" value="UniProtKB-EC"/>
</dbReference>
<organism evidence="3 4">
    <name type="scientific">Nitrososphaera viennensis EN76</name>
    <dbReference type="NCBI Taxonomy" id="926571"/>
    <lineage>
        <taxon>Archaea</taxon>
        <taxon>Nitrososphaerota</taxon>
        <taxon>Nitrososphaeria</taxon>
        <taxon>Nitrososphaerales</taxon>
        <taxon>Nitrososphaeraceae</taxon>
        <taxon>Nitrososphaera</taxon>
    </lineage>
</organism>